<evidence type="ECO:0000313" key="2">
    <source>
        <dbReference type="EMBL" id="USJ29313.1"/>
    </source>
</evidence>
<dbReference type="Proteomes" id="UP001055420">
    <property type="component" value="Chromosome"/>
</dbReference>
<accession>A0ABY4XH02</accession>
<reference evidence="2" key="1">
    <citation type="submission" date="2022-06" db="EMBL/GenBank/DDBJ databases">
        <title>Novel species in genus Dyadobacter.</title>
        <authorList>
            <person name="Ma C."/>
        </authorList>
    </citation>
    <scope>NUCLEOTIDE SEQUENCE</scope>
    <source>
        <strain evidence="2">CY22</strain>
    </source>
</reference>
<sequence length="151" mass="17483">MAFYVNFSFSTNLASLWDWCLTLIFLFLPILHPSGIGVYVDFPFFYQYCIPPGFAFYVNFPFSTDLASLRDWRFTLISSFSTNLASLWDLHFCAHVDFATDIKSLWDFPLLTSFSQTTHWYIPPPNLHKNQSEAIFLVTIGFISNLPYFGA</sequence>
<keyword evidence="1" id="KW-0472">Membrane</keyword>
<evidence type="ECO:0000256" key="1">
    <source>
        <dbReference type="SAM" id="Phobius"/>
    </source>
</evidence>
<feature type="transmembrane region" description="Helical" evidence="1">
    <location>
        <begin position="44"/>
        <end position="62"/>
    </location>
</feature>
<organism evidence="2 3">
    <name type="scientific">Dyadobacter chenhuakuii</name>
    <dbReference type="NCBI Taxonomy" id="2909339"/>
    <lineage>
        <taxon>Bacteria</taxon>
        <taxon>Pseudomonadati</taxon>
        <taxon>Bacteroidota</taxon>
        <taxon>Cytophagia</taxon>
        <taxon>Cytophagales</taxon>
        <taxon>Spirosomataceae</taxon>
        <taxon>Dyadobacter</taxon>
    </lineage>
</organism>
<keyword evidence="3" id="KW-1185">Reference proteome</keyword>
<proteinExistence type="predicted"/>
<feature type="transmembrane region" description="Helical" evidence="1">
    <location>
        <begin position="12"/>
        <end position="32"/>
    </location>
</feature>
<dbReference type="RefSeq" id="WP_235165146.1">
    <property type="nucleotide sequence ID" value="NZ_CP098805.1"/>
</dbReference>
<protein>
    <submittedName>
        <fullName evidence="2">Uncharacterized protein</fullName>
    </submittedName>
</protein>
<name>A0ABY4XH02_9BACT</name>
<dbReference type="EMBL" id="CP098805">
    <property type="protein sequence ID" value="USJ29313.1"/>
    <property type="molecule type" value="Genomic_DNA"/>
</dbReference>
<keyword evidence="1" id="KW-1133">Transmembrane helix</keyword>
<keyword evidence="1" id="KW-0812">Transmembrane</keyword>
<evidence type="ECO:0000313" key="3">
    <source>
        <dbReference type="Proteomes" id="UP001055420"/>
    </source>
</evidence>
<gene>
    <name evidence="2" type="ORF">NFI80_15665</name>
</gene>